<dbReference type="EMBL" id="MFGA01000023">
    <property type="protein sequence ID" value="OGF20592.1"/>
    <property type="molecule type" value="Genomic_DNA"/>
</dbReference>
<evidence type="ECO:0000313" key="1">
    <source>
        <dbReference type="EMBL" id="OGF20592.1"/>
    </source>
</evidence>
<dbReference type="Gene3D" id="3.30.460.10">
    <property type="entry name" value="Beta Polymerase, domain 2"/>
    <property type="match status" value="1"/>
</dbReference>
<evidence type="ECO:0008006" key="3">
    <source>
        <dbReference type="Google" id="ProtNLM"/>
    </source>
</evidence>
<name>A0A1F5S200_9BACT</name>
<dbReference type="SUPFAM" id="SSF81301">
    <property type="entry name" value="Nucleotidyltransferase"/>
    <property type="match status" value="1"/>
</dbReference>
<organism evidence="1 2">
    <name type="scientific">Candidatus Falkowbacteria bacterium RIFOXYA2_FULL_38_12</name>
    <dbReference type="NCBI Taxonomy" id="1797993"/>
    <lineage>
        <taxon>Bacteria</taxon>
        <taxon>Candidatus Falkowiibacteriota</taxon>
    </lineage>
</organism>
<dbReference type="PANTHER" id="PTHR34822">
    <property type="entry name" value="GRPB DOMAIN PROTEIN (AFU_ORTHOLOGUE AFUA_1G01530)"/>
    <property type="match status" value="1"/>
</dbReference>
<dbReference type="AlphaFoldDB" id="A0A1F5S200"/>
<accession>A0A1F5S200</accession>
<dbReference type="Pfam" id="PF04229">
    <property type="entry name" value="GrpB"/>
    <property type="match status" value="1"/>
</dbReference>
<proteinExistence type="predicted"/>
<reference evidence="1 2" key="1">
    <citation type="journal article" date="2016" name="Nat. Commun.">
        <title>Thousands of microbial genomes shed light on interconnected biogeochemical processes in an aquifer system.</title>
        <authorList>
            <person name="Anantharaman K."/>
            <person name="Brown C.T."/>
            <person name="Hug L.A."/>
            <person name="Sharon I."/>
            <person name="Castelle C.J."/>
            <person name="Probst A.J."/>
            <person name="Thomas B.C."/>
            <person name="Singh A."/>
            <person name="Wilkins M.J."/>
            <person name="Karaoz U."/>
            <person name="Brodie E.L."/>
            <person name="Williams K.H."/>
            <person name="Hubbard S.S."/>
            <person name="Banfield J.F."/>
        </authorList>
    </citation>
    <scope>NUCLEOTIDE SEQUENCE [LARGE SCALE GENOMIC DNA]</scope>
</reference>
<dbReference type="InterPro" id="IPR007344">
    <property type="entry name" value="GrpB/CoaE"/>
</dbReference>
<gene>
    <name evidence="1" type="ORF">A2257_03930</name>
</gene>
<dbReference type="Proteomes" id="UP000177407">
    <property type="component" value="Unassembled WGS sequence"/>
</dbReference>
<evidence type="ECO:0000313" key="2">
    <source>
        <dbReference type="Proteomes" id="UP000177407"/>
    </source>
</evidence>
<sequence>MLGLKRGTVKLSEHYDEWAKLFKKEKQLLFDKLGDNIIAIEHVGSTAVPSVPAKPLIDINVAVESIDDVAINKFIEPLKKIGYTYMHKYPDRHFFAKGSEEKRTHHLNLVKMNSDSGWKDHIMFRDHLRRNESSRNKYIKLKIKLAKQYPNDRPSYTKAKEEFIQEIIQRAKLETVSD</sequence>
<dbReference type="InterPro" id="IPR043519">
    <property type="entry name" value="NT_sf"/>
</dbReference>
<comment type="caution">
    <text evidence="1">The sequence shown here is derived from an EMBL/GenBank/DDBJ whole genome shotgun (WGS) entry which is preliminary data.</text>
</comment>
<dbReference type="PANTHER" id="PTHR34822:SF1">
    <property type="entry name" value="GRPB FAMILY PROTEIN"/>
    <property type="match status" value="1"/>
</dbReference>
<protein>
    <recommendedName>
        <fullName evidence="3">GrpB family protein</fullName>
    </recommendedName>
</protein>